<keyword evidence="6" id="KW-1185">Reference proteome</keyword>
<proteinExistence type="inferred from homology"/>
<dbReference type="AlphaFoldDB" id="A0A147K8N3"/>
<dbReference type="PATRIC" id="fig|1150625.3.peg.1789"/>
<dbReference type="PANTHER" id="PTHR37293">
    <property type="entry name" value="PHAGE REPLICATION PROTEIN-RELATED"/>
    <property type="match status" value="1"/>
</dbReference>
<comment type="similarity">
    <text evidence="1">Belongs to the DnaB/DnaD family.</text>
</comment>
<dbReference type="Proteomes" id="UP000074108">
    <property type="component" value="Unassembled WGS sequence"/>
</dbReference>
<dbReference type="PANTHER" id="PTHR37293:SF6">
    <property type="entry name" value="DNA REPLICATION PROTEIN DNAD"/>
    <property type="match status" value="1"/>
</dbReference>
<dbReference type="RefSeq" id="WP_010173170.1">
    <property type="nucleotide sequence ID" value="NZ_LDYG01000028.1"/>
</dbReference>
<feature type="domain" description="DnaD N-terminal" evidence="4">
    <location>
        <begin position="18"/>
        <end position="117"/>
    </location>
</feature>
<reference evidence="5 6" key="1">
    <citation type="journal article" date="2016" name="Front. Microbiol.">
        <title>Microevolution Analysis of Bacillus coahuilensis Unveils Differences in Phosphorus Acquisition Strategies and Their Regulation.</title>
        <authorList>
            <person name="Gomez-Lunar Z."/>
            <person name="Hernandez-Gonzalez I."/>
            <person name="Rodriguez-Torres M.D."/>
            <person name="Souza V."/>
            <person name="Olmedo-Alvarez G."/>
        </authorList>
    </citation>
    <scope>NUCLEOTIDE SEQUENCE [LARGE SCALE GENOMIC DNA]</scope>
    <source>
        <strain evidence="6">p1.1.43</strain>
    </source>
</reference>
<dbReference type="STRING" id="1150625.Q75_08455"/>
<protein>
    <submittedName>
        <fullName evidence="5">DNA replication protein DnaD</fullName>
    </submittedName>
</protein>
<dbReference type="Pfam" id="PF21984">
    <property type="entry name" value="DnaD_N"/>
    <property type="match status" value="1"/>
</dbReference>
<dbReference type="InterPro" id="IPR053843">
    <property type="entry name" value="DnaD_N"/>
</dbReference>
<dbReference type="InterPro" id="IPR034829">
    <property type="entry name" value="DnaD-like_sf"/>
</dbReference>
<evidence type="ECO:0000313" key="6">
    <source>
        <dbReference type="Proteomes" id="UP000074108"/>
    </source>
</evidence>
<dbReference type="InterPro" id="IPR006343">
    <property type="entry name" value="DnaB/C_C"/>
</dbReference>
<dbReference type="SUPFAM" id="SSF158499">
    <property type="entry name" value="DnaD domain-like"/>
    <property type="match status" value="1"/>
</dbReference>
<evidence type="ECO:0000259" key="3">
    <source>
        <dbReference type="Pfam" id="PF07261"/>
    </source>
</evidence>
<dbReference type="NCBIfam" id="TIGR01446">
    <property type="entry name" value="DnaD_dom"/>
    <property type="match status" value="1"/>
</dbReference>
<dbReference type="OrthoDB" id="9770238at2"/>
<feature type="domain" description="DnaB/C C-terminal" evidence="3">
    <location>
        <begin position="131"/>
        <end position="203"/>
    </location>
</feature>
<dbReference type="InterPro" id="IPR053162">
    <property type="entry name" value="DnaD"/>
</dbReference>
<evidence type="ECO:0000256" key="2">
    <source>
        <dbReference type="SAM" id="MobiDB-lite"/>
    </source>
</evidence>
<dbReference type="EMBL" id="LDYG01000028">
    <property type="protein sequence ID" value="KUP06544.1"/>
    <property type="molecule type" value="Genomic_DNA"/>
</dbReference>
<dbReference type="Gene3D" id="1.10.10.10">
    <property type="entry name" value="Winged helix-like DNA-binding domain superfamily/Winged helix DNA-binding domain"/>
    <property type="match status" value="1"/>
</dbReference>
<organism evidence="5 6">
    <name type="scientific">Bacillus coahuilensis p1.1.43</name>
    <dbReference type="NCBI Taxonomy" id="1150625"/>
    <lineage>
        <taxon>Bacteria</taxon>
        <taxon>Bacillati</taxon>
        <taxon>Bacillota</taxon>
        <taxon>Bacilli</taxon>
        <taxon>Bacillales</taxon>
        <taxon>Bacillaceae</taxon>
        <taxon>Bacillus</taxon>
    </lineage>
</organism>
<comment type="caution">
    <text evidence="5">The sequence shown here is derived from an EMBL/GenBank/DDBJ whole genome shotgun (WGS) entry which is preliminary data.</text>
</comment>
<dbReference type="Gene3D" id="1.10.10.630">
    <property type="entry name" value="DnaD domain-like"/>
    <property type="match status" value="1"/>
</dbReference>
<dbReference type="InterPro" id="IPR036388">
    <property type="entry name" value="WH-like_DNA-bd_sf"/>
</dbReference>
<accession>A0A147K8N3</accession>
<gene>
    <name evidence="5" type="ORF">Q75_08455</name>
</gene>
<name>A0A147K8N3_9BACI</name>
<feature type="region of interest" description="Disordered" evidence="2">
    <location>
        <begin position="204"/>
        <end position="227"/>
    </location>
</feature>
<sequence>MNENKLLMTWIDEGNLQVPQLLFSKYKKLQLNEVELMVILQILSFQQKGIRFPTPEQLSSNMTISSSECASILRKLFQQNIIQIEEGTSIEGIRFEQYSLQSLWERIVELLRTEKKAEEKDKSVQLESNLYSIFEQEFGRPLSPIEGETLTMWIDQDEQDPMIIKAALREAVISNKLNFRYIDRILFEWKKNGITTVDQARNQSEQFRQQTRKDQPNTTSQPSKKTVPFYNWLEQ</sequence>
<evidence type="ECO:0000256" key="1">
    <source>
        <dbReference type="ARBA" id="ARBA00093462"/>
    </source>
</evidence>
<dbReference type="Pfam" id="PF07261">
    <property type="entry name" value="DnaB_2"/>
    <property type="match status" value="1"/>
</dbReference>
<evidence type="ECO:0000259" key="4">
    <source>
        <dbReference type="Pfam" id="PF21984"/>
    </source>
</evidence>
<evidence type="ECO:0000313" key="5">
    <source>
        <dbReference type="EMBL" id="KUP06544.1"/>
    </source>
</evidence>